<protein>
    <submittedName>
        <fullName evidence="7">IKBKB interacting protein</fullName>
    </submittedName>
</protein>
<dbReference type="OrthoDB" id="9907187at2759"/>
<evidence type="ECO:0000313" key="7">
    <source>
        <dbReference type="Ensembl" id="ENSLLEP00000039880.1"/>
    </source>
</evidence>
<evidence type="ECO:0000313" key="8">
    <source>
        <dbReference type="Proteomes" id="UP000694569"/>
    </source>
</evidence>
<feature type="domain" description="Nuf2 DHR10-like" evidence="6">
    <location>
        <begin position="83"/>
        <end position="179"/>
    </location>
</feature>
<name>A0A8C5QQQ1_9ANUR</name>
<evidence type="ECO:0000259" key="6">
    <source>
        <dbReference type="Pfam" id="PF18595"/>
    </source>
</evidence>
<keyword evidence="5" id="KW-0472">Membrane</keyword>
<evidence type="ECO:0000256" key="4">
    <source>
        <dbReference type="SAM" id="MobiDB-lite"/>
    </source>
</evidence>
<sequence>MMSTEVKQRKKVSTSKEGKDGQPMAPPTAPQIRDEVPGKTVVDPAFKQQRPPIVEVRTVLCLLCLAICGALSWFVFEQSRTFSILEHRYQSLQTRSEALEELGDKIRLVFGKLESTEDILAEAKVSSSVVTNLQQHLSNLQDNLGEVQNNEHLLSTKMQHVNMRFQTITDTWKKSLDEMNLHTSSLKSDIKEFHSHATRKINAADNKLNLVSERLKDMEDSTKRNMRTVKSHEEEEFVKIKEQINWDTKAIEELEKQQSNLVDTNEEVKQNMVELKPKLGECIQNLPTIENAIHTLLKTSNEMLEMDKKMNELSVQVFNTEDNLLKVISEILEIQHGLEQIQFDNSILKMQNDISVLKEDTQRLLSEKQTTSLSMEEEEPSDKDQI</sequence>
<evidence type="ECO:0000256" key="1">
    <source>
        <dbReference type="ARBA" id="ARBA00004123"/>
    </source>
</evidence>
<feature type="transmembrane region" description="Helical" evidence="5">
    <location>
        <begin position="56"/>
        <end position="76"/>
    </location>
</feature>
<feature type="compositionally biased region" description="Acidic residues" evidence="4">
    <location>
        <begin position="375"/>
        <end position="386"/>
    </location>
</feature>
<dbReference type="InterPro" id="IPR041112">
    <property type="entry name" value="Nuf2_DHR10-like"/>
</dbReference>
<evidence type="ECO:0000256" key="5">
    <source>
        <dbReference type="SAM" id="Phobius"/>
    </source>
</evidence>
<evidence type="ECO:0000256" key="3">
    <source>
        <dbReference type="ARBA" id="ARBA00023242"/>
    </source>
</evidence>
<dbReference type="PANTHER" id="PTHR21734">
    <property type="entry name" value="INHIBITOR OF NUCLEAR FACTOR KAPPA-B KINASE-INTERACTING PROTEIN"/>
    <property type="match status" value="1"/>
</dbReference>
<keyword evidence="8" id="KW-1185">Reference proteome</keyword>
<dbReference type="InterPro" id="IPR024152">
    <property type="entry name" value="Inh_kappa-B_kinase-int"/>
</dbReference>
<dbReference type="PANTHER" id="PTHR21734:SF11">
    <property type="entry name" value="INHIBITOR OF NUCLEAR FACTOR KAPPA-B KINASE-INTERACTING PROTEIN"/>
    <property type="match status" value="1"/>
</dbReference>
<keyword evidence="5" id="KW-1133">Transmembrane helix</keyword>
<dbReference type="Ensembl" id="ENSLLET00000041486.1">
    <property type="protein sequence ID" value="ENSLLEP00000039880.1"/>
    <property type="gene ID" value="ENSLLEG00000025350.1"/>
</dbReference>
<comment type="subcellular location">
    <subcellularLocation>
        <location evidence="1">Nucleus</location>
    </subcellularLocation>
</comment>
<keyword evidence="5" id="KW-0812">Transmembrane</keyword>
<keyword evidence="3" id="KW-0539">Nucleus</keyword>
<evidence type="ECO:0000256" key="2">
    <source>
        <dbReference type="ARBA" id="ARBA00023054"/>
    </source>
</evidence>
<feature type="region of interest" description="Disordered" evidence="4">
    <location>
        <begin position="366"/>
        <end position="386"/>
    </location>
</feature>
<organism evidence="7 8">
    <name type="scientific">Leptobrachium leishanense</name>
    <name type="common">Leishan spiny toad</name>
    <dbReference type="NCBI Taxonomy" id="445787"/>
    <lineage>
        <taxon>Eukaryota</taxon>
        <taxon>Metazoa</taxon>
        <taxon>Chordata</taxon>
        <taxon>Craniata</taxon>
        <taxon>Vertebrata</taxon>
        <taxon>Euteleostomi</taxon>
        <taxon>Amphibia</taxon>
        <taxon>Batrachia</taxon>
        <taxon>Anura</taxon>
        <taxon>Pelobatoidea</taxon>
        <taxon>Megophryidae</taxon>
        <taxon>Leptobrachium</taxon>
    </lineage>
</organism>
<dbReference type="Proteomes" id="UP000694569">
    <property type="component" value="Unplaced"/>
</dbReference>
<dbReference type="GO" id="GO:0005634">
    <property type="term" value="C:nucleus"/>
    <property type="evidence" value="ECO:0007669"/>
    <property type="project" value="UniProtKB-SubCell"/>
</dbReference>
<dbReference type="Pfam" id="PF18595">
    <property type="entry name" value="Nuf2_DHR10-like"/>
    <property type="match status" value="1"/>
</dbReference>
<keyword evidence="2" id="KW-0175">Coiled coil</keyword>
<reference evidence="7" key="2">
    <citation type="submission" date="2025-09" db="UniProtKB">
        <authorList>
            <consortium name="Ensembl"/>
        </authorList>
    </citation>
    <scope>IDENTIFICATION</scope>
</reference>
<feature type="region of interest" description="Disordered" evidence="4">
    <location>
        <begin position="1"/>
        <end position="37"/>
    </location>
</feature>
<dbReference type="AlphaFoldDB" id="A0A8C5QQQ1"/>
<gene>
    <name evidence="7" type="primary">IKBIP</name>
</gene>
<reference evidence="7" key="1">
    <citation type="submission" date="2025-08" db="UniProtKB">
        <authorList>
            <consortium name="Ensembl"/>
        </authorList>
    </citation>
    <scope>IDENTIFICATION</scope>
</reference>
<accession>A0A8C5QQQ1</accession>
<proteinExistence type="predicted"/>
<dbReference type="GeneTree" id="ENSGT00500000045001"/>